<sequence>MAPSAIDIPTPISDGYDPRKDTFRGPSKVAFNPAIHLNYTPPNRKYTYSELGLPLKGTSDFGTTEPFQLCSEAAVVELRRELLQPSTIKRRMHSWYRAPATLRGFTEKEAPFIHAFWRSPEVHKIMEEAVGIELEFALPYEIGHTNIQLGASGKEGVQEFPLLPEPVPAGWEEEKSVYHEVNVDDWHTDSFPYVCVLMLSNTDKMVGGETALRMPDGSLRKLRGPTMGSCIVMQGRHMPHAALRAWNTGERITMTCSYRPKSPALRDDTEITNSLELSYLNELTGQFALERFKVLKKKSEYMIAQLEKAKKDALEREPDNLDAVIMDRKAVKAMMKEMIWYLEVSMKQMKMHIDED</sequence>
<reference evidence="1 2" key="1">
    <citation type="journal article" date="2018" name="New Phytol.">
        <title>Comparative genomics and transcriptomics depict ericoid mycorrhizal fungi as versatile saprotrophs and plant mutualists.</title>
        <authorList>
            <person name="Martino E."/>
            <person name="Morin E."/>
            <person name="Grelet G.A."/>
            <person name="Kuo A."/>
            <person name="Kohler A."/>
            <person name="Daghino S."/>
            <person name="Barry K.W."/>
            <person name="Cichocki N."/>
            <person name="Clum A."/>
            <person name="Dockter R.B."/>
            <person name="Hainaut M."/>
            <person name="Kuo R.C."/>
            <person name="LaButti K."/>
            <person name="Lindahl B.D."/>
            <person name="Lindquist E.A."/>
            <person name="Lipzen A."/>
            <person name="Khouja H.R."/>
            <person name="Magnuson J."/>
            <person name="Murat C."/>
            <person name="Ohm R.A."/>
            <person name="Singer S.W."/>
            <person name="Spatafora J.W."/>
            <person name="Wang M."/>
            <person name="Veneault-Fourrey C."/>
            <person name="Henrissat B."/>
            <person name="Grigoriev I.V."/>
            <person name="Martin F.M."/>
            <person name="Perotto S."/>
        </authorList>
    </citation>
    <scope>NUCLEOTIDE SEQUENCE [LARGE SCALE GENOMIC DNA]</scope>
    <source>
        <strain evidence="1 2">ATCC 22711</strain>
    </source>
</reference>
<dbReference type="OrthoDB" id="3482077at2759"/>
<dbReference type="EMBL" id="KZ679008">
    <property type="protein sequence ID" value="PSS23203.1"/>
    <property type="molecule type" value="Genomic_DNA"/>
</dbReference>
<evidence type="ECO:0008006" key="3">
    <source>
        <dbReference type="Google" id="ProtNLM"/>
    </source>
</evidence>
<dbReference type="InParanoid" id="A0A2T3B8M8"/>
<dbReference type="AlphaFoldDB" id="A0A2T3B8M8"/>
<name>A0A2T3B8M8_AMORE</name>
<organism evidence="1 2">
    <name type="scientific">Amorphotheca resinae ATCC 22711</name>
    <dbReference type="NCBI Taxonomy" id="857342"/>
    <lineage>
        <taxon>Eukaryota</taxon>
        <taxon>Fungi</taxon>
        <taxon>Dikarya</taxon>
        <taxon>Ascomycota</taxon>
        <taxon>Pezizomycotina</taxon>
        <taxon>Leotiomycetes</taxon>
        <taxon>Helotiales</taxon>
        <taxon>Amorphothecaceae</taxon>
        <taxon>Amorphotheca</taxon>
    </lineage>
</organism>
<protein>
    <recommendedName>
        <fullName evidence="3">Fe2OG dioxygenase domain-containing protein</fullName>
    </recommendedName>
</protein>
<keyword evidence="2" id="KW-1185">Reference proteome</keyword>
<dbReference type="PANTHER" id="PTHR41677:SF1">
    <property type="entry name" value="FE2OG DIOXYGENASE DOMAIN-CONTAINING PROTEIN"/>
    <property type="match status" value="1"/>
</dbReference>
<gene>
    <name evidence="1" type="ORF">M430DRAFT_33760</name>
</gene>
<evidence type="ECO:0000313" key="2">
    <source>
        <dbReference type="Proteomes" id="UP000241818"/>
    </source>
</evidence>
<dbReference type="RefSeq" id="XP_024723249.1">
    <property type="nucleotide sequence ID" value="XM_024866427.1"/>
</dbReference>
<dbReference type="PANTHER" id="PTHR41677">
    <property type="entry name" value="YALI0B19030P"/>
    <property type="match status" value="1"/>
</dbReference>
<accession>A0A2T3B8M8</accession>
<dbReference type="GeneID" id="36574508"/>
<dbReference type="Proteomes" id="UP000241818">
    <property type="component" value="Unassembled WGS sequence"/>
</dbReference>
<evidence type="ECO:0000313" key="1">
    <source>
        <dbReference type="EMBL" id="PSS23203.1"/>
    </source>
</evidence>
<proteinExistence type="predicted"/>